<dbReference type="GO" id="GO:0005886">
    <property type="term" value="C:plasma membrane"/>
    <property type="evidence" value="ECO:0007669"/>
    <property type="project" value="TreeGrafter"/>
</dbReference>
<dbReference type="PANTHER" id="PTHR11920">
    <property type="entry name" value="GUANYLYL CYCLASE"/>
    <property type="match status" value="1"/>
</dbReference>
<dbReference type="OrthoDB" id="6353733at2759"/>
<dbReference type="SUPFAM" id="SSF55073">
    <property type="entry name" value="Nucleotide cyclase"/>
    <property type="match status" value="1"/>
</dbReference>
<evidence type="ECO:0000256" key="2">
    <source>
        <dbReference type="ARBA" id="ARBA00022692"/>
    </source>
</evidence>
<gene>
    <name evidence="9" type="ORF">BV898_19263</name>
</gene>
<dbReference type="AlphaFoldDB" id="A0A9X6NLD0"/>
<dbReference type="PROSITE" id="PS50125">
    <property type="entry name" value="GUANYLATE_CYCLASE_2"/>
    <property type="match status" value="1"/>
</dbReference>
<keyword evidence="7" id="KW-0456">Lyase</keyword>
<keyword evidence="4" id="KW-1133">Transmembrane helix</keyword>
<dbReference type="SMART" id="SM00044">
    <property type="entry name" value="CYCc"/>
    <property type="match status" value="1"/>
</dbReference>
<feature type="domain" description="Guanylate cyclase" evidence="8">
    <location>
        <begin position="8"/>
        <end position="88"/>
    </location>
</feature>
<dbReference type="Pfam" id="PF00211">
    <property type="entry name" value="Guanylate_cyc"/>
    <property type="match status" value="1"/>
</dbReference>
<evidence type="ECO:0000256" key="7">
    <source>
        <dbReference type="ARBA" id="ARBA00023239"/>
    </source>
</evidence>
<organism evidence="9 10">
    <name type="scientific">Hypsibius exemplaris</name>
    <name type="common">Freshwater tardigrade</name>
    <dbReference type="NCBI Taxonomy" id="2072580"/>
    <lineage>
        <taxon>Eukaryota</taxon>
        <taxon>Metazoa</taxon>
        <taxon>Ecdysozoa</taxon>
        <taxon>Tardigrada</taxon>
        <taxon>Eutardigrada</taxon>
        <taxon>Parachela</taxon>
        <taxon>Hypsibioidea</taxon>
        <taxon>Hypsibiidae</taxon>
        <taxon>Hypsibius</taxon>
    </lineage>
</organism>
<keyword evidence="6" id="KW-0325">Glycoprotein</keyword>
<evidence type="ECO:0000256" key="6">
    <source>
        <dbReference type="ARBA" id="ARBA00023180"/>
    </source>
</evidence>
<evidence type="ECO:0000256" key="3">
    <source>
        <dbReference type="ARBA" id="ARBA00022741"/>
    </source>
</evidence>
<evidence type="ECO:0000313" key="10">
    <source>
        <dbReference type="Proteomes" id="UP000192578"/>
    </source>
</evidence>
<comment type="caution">
    <text evidence="9">The sequence shown here is derived from an EMBL/GenBank/DDBJ whole genome shotgun (WGS) entry which is preliminary data.</text>
</comment>
<dbReference type="InterPro" id="IPR050401">
    <property type="entry name" value="Cyclic_nucleotide_synthase"/>
</dbReference>
<dbReference type="CDD" id="cd07302">
    <property type="entry name" value="CHD"/>
    <property type="match status" value="1"/>
</dbReference>
<dbReference type="GO" id="GO:0007168">
    <property type="term" value="P:receptor guanylyl cyclase signaling pathway"/>
    <property type="evidence" value="ECO:0007669"/>
    <property type="project" value="TreeGrafter"/>
</dbReference>
<sequence length="124" mass="13782">MRICASAAFQVVSGLPRRNGINHGREIAALSLDLLDIVKEFEIFHLPGEFLKIRIGLHTGPVLAGVVGRKMPRYCLFGNTIRLAEWIEQTGLPLMIHVSEACKLLLDMVEGFDLRSQTSPATKR</sequence>
<dbReference type="InterPro" id="IPR029787">
    <property type="entry name" value="Nucleotide_cyclase"/>
</dbReference>
<dbReference type="Proteomes" id="UP000192578">
    <property type="component" value="Unassembled WGS sequence"/>
</dbReference>
<dbReference type="GO" id="GO:0004383">
    <property type="term" value="F:guanylate cyclase activity"/>
    <property type="evidence" value="ECO:0007669"/>
    <property type="project" value="TreeGrafter"/>
</dbReference>
<dbReference type="GO" id="GO:0001653">
    <property type="term" value="F:peptide receptor activity"/>
    <property type="evidence" value="ECO:0007669"/>
    <property type="project" value="TreeGrafter"/>
</dbReference>
<proteinExistence type="predicted"/>
<reference evidence="10" key="1">
    <citation type="submission" date="2017-01" db="EMBL/GenBank/DDBJ databases">
        <title>Comparative genomics of anhydrobiosis in the tardigrade Hypsibius dujardini.</title>
        <authorList>
            <person name="Yoshida Y."/>
            <person name="Koutsovoulos G."/>
            <person name="Laetsch D."/>
            <person name="Stevens L."/>
            <person name="Kumar S."/>
            <person name="Horikawa D."/>
            <person name="Ishino K."/>
            <person name="Komine S."/>
            <person name="Tomita M."/>
            <person name="Blaxter M."/>
            <person name="Arakawa K."/>
        </authorList>
    </citation>
    <scope>NUCLEOTIDE SEQUENCE [LARGE SCALE GENOMIC DNA]</scope>
    <source>
        <strain evidence="10">Z151</strain>
    </source>
</reference>
<evidence type="ECO:0000256" key="1">
    <source>
        <dbReference type="ARBA" id="ARBA00004370"/>
    </source>
</evidence>
<dbReference type="InterPro" id="IPR001054">
    <property type="entry name" value="A/G_cyclase"/>
</dbReference>
<keyword evidence="3" id="KW-0547">Nucleotide-binding</keyword>
<evidence type="ECO:0000256" key="4">
    <source>
        <dbReference type="ARBA" id="ARBA00022989"/>
    </source>
</evidence>
<dbReference type="GO" id="GO:0000166">
    <property type="term" value="F:nucleotide binding"/>
    <property type="evidence" value="ECO:0007669"/>
    <property type="project" value="UniProtKB-KW"/>
</dbReference>
<keyword evidence="10" id="KW-1185">Reference proteome</keyword>
<keyword evidence="2" id="KW-0812">Transmembrane</keyword>
<evidence type="ECO:0000313" key="9">
    <source>
        <dbReference type="EMBL" id="OWA54871.1"/>
    </source>
</evidence>
<keyword evidence="5" id="KW-0472">Membrane</keyword>
<dbReference type="GO" id="GO:0004016">
    <property type="term" value="F:adenylate cyclase activity"/>
    <property type="evidence" value="ECO:0007669"/>
    <property type="project" value="TreeGrafter"/>
</dbReference>
<evidence type="ECO:0000259" key="8">
    <source>
        <dbReference type="PROSITE" id="PS50125"/>
    </source>
</evidence>
<protein>
    <submittedName>
        <fullName evidence="9">Guanylate cyclase 2G</fullName>
    </submittedName>
</protein>
<dbReference type="EMBL" id="MTYJ01000474">
    <property type="protein sequence ID" value="OWA54871.1"/>
    <property type="molecule type" value="Genomic_DNA"/>
</dbReference>
<name>A0A9X6NLD0_HYPEX</name>
<dbReference type="PANTHER" id="PTHR11920:SF499">
    <property type="entry name" value="GUANYLATE CYCLASE DOMAIN-CONTAINING PROTEIN"/>
    <property type="match status" value="1"/>
</dbReference>
<accession>A0A9X6NLD0</accession>
<dbReference type="GO" id="GO:0035556">
    <property type="term" value="P:intracellular signal transduction"/>
    <property type="evidence" value="ECO:0007669"/>
    <property type="project" value="InterPro"/>
</dbReference>
<dbReference type="Gene3D" id="3.30.70.1230">
    <property type="entry name" value="Nucleotide cyclase"/>
    <property type="match status" value="1"/>
</dbReference>
<comment type="subcellular location">
    <subcellularLocation>
        <location evidence="1">Membrane</location>
    </subcellularLocation>
</comment>
<evidence type="ECO:0000256" key="5">
    <source>
        <dbReference type="ARBA" id="ARBA00023136"/>
    </source>
</evidence>